<keyword evidence="1" id="KW-0472">Membrane</keyword>
<dbReference type="EMBL" id="PFFD01000163">
    <property type="protein sequence ID" value="PIV86763.1"/>
    <property type="molecule type" value="Genomic_DNA"/>
</dbReference>
<protein>
    <submittedName>
        <fullName evidence="2">Uncharacterized protein</fullName>
    </submittedName>
</protein>
<evidence type="ECO:0000313" key="2">
    <source>
        <dbReference type="EMBL" id="PIV86763.1"/>
    </source>
</evidence>
<keyword evidence="1" id="KW-0812">Transmembrane</keyword>
<dbReference type="AlphaFoldDB" id="A0A2M7FBD5"/>
<gene>
    <name evidence="2" type="ORF">COW49_03575</name>
</gene>
<evidence type="ECO:0000256" key="1">
    <source>
        <dbReference type="SAM" id="Phobius"/>
    </source>
</evidence>
<reference evidence="3" key="1">
    <citation type="submission" date="2017-09" db="EMBL/GenBank/DDBJ databases">
        <title>Depth-based differentiation of microbial function through sediment-hosted aquifers and enrichment of novel symbionts in the deep terrestrial subsurface.</title>
        <authorList>
            <person name="Probst A.J."/>
            <person name="Ladd B."/>
            <person name="Jarett J.K."/>
            <person name="Geller-Mcgrath D.E."/>
            <person name="Sieber C.M.K."/>
            <person name="Emerson J.B."/>
            <person name="Anantharaman K."/>
            <person name="Thomas B.C."/>
            <person name="Malmstrom R."/>
            <person name="Stieglmeier M."/>
            <person name="Klingl A."/>
            <person name="Woyke T."/>
            <person name="Ryan C.M."/>
            <person name="Banfield J.F."/>
        </authorList>
    </citation>
    <scope>NUCLEOTIDE SEQUENCE [LARGE SCALE GENOMIC DNA]</scope>
</reference>
<name>A0A2M7FBD5_9BACT</name>
<feature type="transmembrane region" description="Helical" evidence="1">
    <location>
        <begin position="53"/>
        <end position="73"/>
    </location>
</feature>
<feature type="transmembrane region" description="Helical" evidence="1">
    <location>
        <begin position="24"/>
        <end position="46"/>
    </location>
</feature>
<comment type="caution">
    <text evidence="2">The sequence shown here is derived from an EMBL/GenBank/DDBJ whole genome shotgun (WGS) entry which is preliminary data.</text>
</comment>
<accession>A0A2M7FBD5</accession>
<organism evidence="2 3">
    <name type="scientific">Candidatus Kaiserbacteria bacterium CG17_big_fil_post_rev_8_21_14_2_50_51_7</name>
    <dbReference type="NCBI Taxonomy" id="1974613"/>
    <lineage>
        <taxon>Bacteria</taxon>
        <taxon>Candidatus Kaiseribacteriota</taxon>
    </lineage>
</organism>
<proteinExistence type="predicted"/>
<keyword evidence="1" id="KW-1133">Transmembrane helix</keyword>
<dbReference type="Proteomes" id="UP000228497">
    <property type="component" value="Unassembled WGS sequence"/>
</dbReference>
<sequence length="176" mass="19483">MIATTTADAIAQVNALATHTALSAWGFASDFLIVIILFAIFFLFAWYVGRGSFVALLLALYTAYALYVAFPYTSLLPTAPAMTTLLAHIGLYAAMILMFYIILHRVIVSDFLYIGIFGLIVLSFLGAAFLIAFAYHVFPVASVYQFTPAIDILFAPKEYFFLWFIAPAIGLFFLAR</sequence>
<evidence type="ECO:0000313" key="3">
    <source>
        <dbReference type="Proteomes" id="UP000228497"/>
    </source>
</evidence>
<feature type="transmembrane region" description="Helical" evidence="1">
    <location>
        <begin position="158"/>
        <end position="175"/>
    </location>
</feature>
<feature type="transmembrane region" description="Helical" evidence="1">
    <location>
        <begin position="111"/>
        <end position="138"/>
    </location>
</feature>
<feature type="transmembrane region" description="Helical" evidence="1">
    <location>
        <begin position="85"/>
        <end position="104"/>
    </location>
</feature>